<accession>A0AAQ4DNG4</accession>
<comment type="caution">
    <text evidence="1">The sequence shown here is derived from an EMBL/GenBank/DDBJ whole genome shotgun (WGS) entry which is preliminary data.</text>
</comment>
<name>A0AAQ4DNG4_AMBAM</name>
<sequence>MCWNAPLAVLKGKFQLACVQRLPAANMLADRSTLGPGDPMRSGWFPVLAWLRQLLTAEAAFQGPATSCHSRCGSQASWSACMPFPRHHGLQCR</sequence>
<proteinExistence type="predicted"/>
<keyword evidence="2" id="KW-1185">Reference proteome</keyword>
<feature type="non-terminal residue" evidence="1">
    <location>
        <position position="93"/>
    </location>
</feature>
<organism evidence="1 2">
    <name type="scientific">Amblyomma americanum</name>
    <name type="common">Lone star tick</name>
    <dbReference type="NCBI Taxonomy" id="6943"/>
    <lineage>
        <taxon>Eukaryota</taxon>
        <taxon>Metazoa</taxon>
        <taxon>Ecdysozoa</taxon>
        <taxon>Arthropoda</taxon>
        <taxon>Chelicerata</taxon>
        <taxon>Arachnida</taxon>
        <taxon>Acari</taxon>
        <taxon>Parasitiformes</taxon>
        <taxon>Ixodida</taxon>
        <taxon>Ixodoidea</taxon>
        <taxon>Ixodidae</taxon>
        <taxon>Amblyomminae</taxon>
        <taxon>Amblyomma</taxon>
    </lineage>
</organism>
<evidence type="ECO:0000313" key="1">
    <source>
        <dbReference type="EMBL" id="KAK8764004.1"/>
    </source>
</evidence>
<dbReference type="Proteomes" id="UP001321473">
    <property type="component" value="Unassembled WGS sequence"/>
</dbReference>
<dbReference type="AlphaFoldDB" id="A0AAQ4DNG4"/>
<protein>
    <submittedName>
        <fullName evidence="1">Uncharacterized protein</fullName>
    </submittedName>
</protein>
<dbReference type="EMBL" id="JARKHS020028782">
    <property type="protein sequence ID" value="KAK8764004.1"/>
    <property type="molecule type" value="Genomic_DNA"/>
</dbReference>
<reference evidence="1 2" key="1">
    <citation type="journal article" date="2023" name="Arcadia Sci">
        <title>De novo assembly of a long-read Amblyomma americanum tick genome.</title>
        <authorList>
            <person name="Chou S."/>
            <person name="Poskanzer K.E."/>
            <person name="Rollins M."/>
            <person name="Thuy-Boun P.S."/>
        </authorList>
    </citation>
    <scope>NUCLEOTIDE SEQUENCE [LARGE SCALE GENOMIC DNA]</scope>
    <source>
        <strain evidence="1">F_SG_1</strain>
        <tissue evidence="1">Salivary glands</tissue>
    </source>
</reference>
<evidence type="ECO:0000313" key="2">
    <source>
        <dbReference type="Proteomes" id="UP001321473"/>
    </source>
</evidence>
<gene>
    <name evidence="1" type="ORF">V5799_033384</name>
</gene>